<name>A0A068S2R3_9FUNG</name>
<dbReference type="AlphaFoldDB" id="A0A068S2R3"/>
<dbReference type="CDD" id="cd02440">
    <property type="entry name" value="AdoMet_MTases"/>
    <property type="match status" value="1"/>
</dbReference>
<dbReference type="InterPro" id="IPR053173">
    <property type="entry name" value="SAM-binding_MTase"/>
</dbReference>
<dbReference type="Pfam" id="PF13489">
    <property type="entry name" value="Methyltransf_23"/>
    <property type="match status" value="1"/>
</dbReference>
<dbReference type="PANTHER" id="PTHR45128">
    <property type="entry name" value="METHYLTRANSFERASE TYPE 11"/>
    <property type="match status" value="1"/>
</dbReference>
<evidence type="ECO:0000313" key="2">
    <source>
        <dbReference type="Proteomes" id="UP000027586"/>
    </source>
</evidence>
<gene>
    <name evidence="1" type="ORF">LCOR_07571.1</name>
</gene>
<dbReference type="Gene3D" id="3.40.50.150">
    <property type="entry name" value="Vaccinia Virus protein VP39"/>
    <property type="match status" value="1"/>
</dbReference>
<dbReference type="OrthoDB" id="184880at2759"/>
<evidence type="ECO:0000313" key="1">
    <source>
        <dbReference type="EMBL" id="CDH56539.1"/>
    </source>
</evidence>
<keyword evidence="2" id="KW-1185">Reference proteome</keyword>
<dbReference type="STRING" id="1263082.A0A068S2R3"/>
<dbReference type="InterPro" id="IPR029063">
    <property type="entry name" value="SAM-dependent_MTases_sf"/>
</dbReference>
<sequence>MTGENTTPNQESGYDFKYGRRFHTQSSTVIPDDKQEQERINGQHLMIKKMLGGKLFESPVTDLLESGTNVLDSGCGPGAWLLDMATNYPQSKFYGIDIAKDQFPAQWPSNANFTVLDITHLADHFPSNHFGFVYQRLVAWGTKDWDKNIDTHMHIVKPNGWMEFIETVIVPEYCVNMGPKMTAFINTLLQGIKEKQLDLAIGAKLQDKLASAGAINIEARKSYLPLNHSGEPGIRTWQNISGFLASLRPGFVKGDNRFEDQAYFDEYLAECGEECKERQTCFVTYRIIAQKPDTTTRN</sequence>
<accession>A0A068S2R3</accession>
<proteinExistence type="predicted"/>
<dbReference type="VEuPathDB" id="FungiDB:LCOR_07571.1"/>
<protein>
    <submittedName>
        <fullName evidence="1">Phosphoethanolamine n-methyltransferase 2</fullName>
    </submittedName>
</protein>
<reference evidence="1" key="1">
    <citation type="submission" date="2013-08" db="EMBL/GenBank/DDBJ databases">
        <title>Gene expansion shapes genome architecture in the human pathogen Lichtheimia corymbifera: an evolutionary genomics analysis in the ancient terrestrial Mucorales (Mucoromycotina).</title>
        <authorList>
            <person name="Schwartze V.U."/>
            <person name="Winter S."/>
            <person name="Shelest E."/>
            <person name="Marcet-Houben M."/>
            <person name="Horn F."/>
            <person name="Wehner S."/>
            <person name="Hoffmann K."/>
            <person name="Riege K."/>
            <person name="Sammeth M."/>
            <person name="Nowrousian M."/>
            <person name="Valiante V."/>
            <person name="Linde J."/>
            <person name="Jacobsen I.D."/>
            <person name="Marz M."/>
            <person name="Brakhage A.A."/>
            <person name="Gabaldon T."/>
            <person name="Bocker S."/>
            <person name="Voigt K."/>
        </authorList>
    </citation>
    <scope>NUCLEOTIDE SEQUENCE [LARGE SCALE GENOMIC DNA]</scope>
    <source>
        <strain evidence="1">FSU 9682</strain>
    </source>
</reference>
<organism evidence="1 2">
    <name type="scientific">Lichtheimia corymbifera JMRC:FSU:9682</name>
    <dbReference type="NCBI Taxonomy" id="1263082"/>
    <lineage>
        <taxon>Eukaryota</taxon>
        <taxon>Fungi</taxon>
        <taxon>Fungi incertae sedis</taxon>
        <taxon>Mucoromycota</taxon>
        <taxon>Mucoromycotina</taxon>
        <taxon>Mucoromycetes</taxon>
        <taxon>Mucorales</taxon>
        <taxon>Lichtheimiaceae</taxon>
        <taxon>Lichtheimia</taxon>
    </lineage>
</organism>
<dbReference type="EMBL" id="CBTN010000038">
    <property type="protein sequence ID" value="CDH56539.1"/>
    <property type="molecule type" value="Genomic_DNA"/>
</dbReference>
<dbReference type="SUPFAM" id="SSF53335">
    <property type="entry name" value="S-adenosyl-L-methionine-dependent methyltransferases"/>
    <property type="match status" value="1"/>
</dbReference>
<dbReference type="PANTHER" id="PTHR45128:SF1">
    <property type="entry name" value="S-ADENOSYLMETHIONINE-DEPENDENT METHYLTRANSFERASE RV2258C"/>
    <property type="match status" value="1"/>
</dbReference>
<comment type="caution">
    <text evidence="1">The sequence shown here is derived from an EMBL/GenBank/DDBJ whole genome shotgun (WGS) entry which is preliminary data.</text>
</comment>
<dbReference type="Proteomes" id="UP000027586">
    <property type="component" value="Unassembled WGS sequence"/>
</dbReference>
<dbReference type="GO" id="GO:0032259">
    <property type="term" value="P:methylation"/>
    <property type="evidence" value="ECO:0007669"/>
    <property type="project" value="UniProtKB-KW"/>
</dbReference>
<dbReference type="GO" id="GO:0008168">
    <property type="term" value="F:methyltransferase activity"/>
    <property type="evidence" value="ECO:0007669"/>
    <property type="project" value="UniProtKB-KW"/>
</dbReference>